<accession>A0A9D2C114</accession>
<evidence type="ECO:0000256" key="3">
    <source>
        <dbReference type="ARBA" id="ARBA00023082"/>
    </source>
</evidence>
<dbReference type="Proteomes" id="UP000823915">
    <property type="component" value="Unassembled WGS sequence"/>
</dbReference>
<dbReference type="PANTHER" id="PTHR43133">
    <property type="entry name" value="RNA POLYMERASE ECF-TYPE SIGMA FACTO"/>
    <property type="match status" value="1"/>
</dbReference>
<gene>
    <name evidence="8" type="ORF">H9838_02085</name>
</gene>
<dbReference type="GO" id="GO:0006352">
    <property type="term" value="P:DNA-templated transcription initiation"/>
    <property type="evidence" value="ECO:0007669"/>
    <property type="project" value="InterPro"/>
</dbReference>
<proteinExistence type="inferred from homology"/>
<reference evidence="8" key="2">
    <citation type="submission" date="2021-04" db="EMBL/GenBank/DDBJ databases">
        <authorList>
            <person name="Gilroy R."/>
        </authorList>
    </citation>
    <scope>NUCLEOTIDE SEQUENCE</scope>
    <source>
        <strain evidence="8">1282</strain>
    </source>
</reference>
<dbReference type="InterPro" id="IPR036388">
    <property type="entry name" value="WH-like_DNA-bd_sf"/>
</dbReference>
<dbReference type="GO" id="GO:0003677">
    <property type="term" value="F:DNA binding"/>
    <property type="evidence" value="ECO:0007669"/>
    <property type="project" value="UniProtKB-KW"/>
</dbReference>
<keyword evidence="5" id="KW-0804">Transcription</keyword>
<protein>
    <submittedName>
        <fullName evidence="8">Sigma-70 family RNA polymerase sigma factor</fullName>
    </submittedName>
</protein>
<sequence length="185" mass="21155">MEDCAIIALYWARDEAAIARSQEKYGGYCRTVAGRLLANPQDAEECVSDTWLAAWGSMPPHRPQALRMFFAKLTRRLAFNRFKANTAEKRGGGQLPLVLEELSECVAGSEDVQQQVEDRELGRLVRDFVHALPQRERDLFLRRYFFAEPVKEIALRYGITANHASVILRRARGKLRAELEKEGYL</sequence>
<evidence type="ECO:0000313" key="9">
    <source>
        <dbReference type="Proteomes" id="UP000823915"/>
    </source>
</evidence>
<evidence type="ECO:0000256" key="5">
    <source>
        <dbReference type="ARBA" id="ARBA00023163"/>
    </source>
</evidence>
<dbReference type="InterPro" id="IPR007627">
    <property type="entry name" value="RNA_pol_sigma70_r2"/>
</dbReference>
<comment type="similarity">
    <text evidence="1">Belongs to the sigma-70 factor family. ECF subfamily.</text>
</comment>
<evidence type="ECO:0000259" key="7">
    <source>
        <dbReference type="Pfam" id="PF04545"/>
    </source>
</evidence>
<dbReference type="Gene3D" id="1.10.10.10">
    <property type="entry name" value="Winged helix-like DNA-binding domain superfamily/Winged helix DNA-binding domain"/>
    <property type="match status" value="1"/>
</dbReference>
<dbReference type="PANTHER" id="PTHR43133:SF8">
    <property type="entry name" value="RNA POLYMERASE SIGMA FACTOR HI_1459-RELATED"/>
    <property type="match status" value="1"/>
</dbReference>
<dbReference type="AlphaFoldDB" id="A0A9D2C114"/>
<name>A0A9D2C114_9FIRM</name>
<dbReference type="InterPro" id="IPR013324">
    <property type="entry name" value="RNA_pol_sigma_r3/r4-like"/>
</dbReference>
<dbReference type="InterPro" id="IPR007630">
    <property type="entry name" value="RNA_pol_sigma70_r4"/>
</dbReference>
<dbReference type="GO" id="GO:0016987">
    <property type="term" value="F:sigma factor activity"/>
    <property type="evidence" value="ECO:0007669"/>
    <property type="project" value="UniProtKB-KW"/>
</dbReference>
<dbReference type="Pfam" id="PF04542">
    <property type="entry name" value="Sigma70_r2"/>
    <property type="match status" value="1"/>
</dbReference>
<organism evidence="8 9">
    <name type="scientific">Candidatus Acutalibacter pullistercoris</name>
    <dbReference type="NCBI Taxonomy" id="2838418"/>
    <lineage>
        <taxon>Bacteria</taxon>
        <taxon>Bacillati</taxon>
        <taxon>Bacillota</taxon>
        <taxon>Clostridia</taxon>
        <taxon>Eubacteriales</taxon>
        <taxon>Acutalibacteraceae</taxon>
        <taxon>Acutalibacter</taxon>
    </lineage>
</organism>
<dbReference type="Pfam" id="PF04545">
    <property type="entry name" value="Sigma70_r4"/>
    <property type="match status" value="1"/>
</dbReference>
<keyword evidence="3" id="KW-0731">Sigma factor</keyword>
<dbReference type="InterPro" id="IPR013325">
    <property type="entry name" value="RNA_pol_sigma_r2"/>
</dbReference>
<dbReference type="InterPro" id="IPR039425">
    <property type="entry name" value="RNA_pol_sigma-70-like"/>
</dbReference>
<reference evidence="8" key="1">
    <citation type="journal article" date="2021" name="PeerJ">
        <title>Extensive microbial diversity within the chicken gut microbiome revealed by metagenomics and culture.</title>
        <authorList>
            <person name="Gilroy R."/>
            <person name="Ravi A."/>
            <person name="Getino M."/>
            <person name="Pursley I."/>
            <person name="Horton D.L."/>
            <person name="Alikhan N.F."/>
            <person name="Baker D."/>
            <person name="Gharbi K."/>
            <person name="Hall N."/>
            <person name="Watson M."/>
            <person name="Adriaenssens E.M."/>
            <person name="Foster-Nyarko E."/>
            <person name="Jarju S."/>
            <person name="Secka A."/>
            <person name="Antonio M."/>
            <person name="Oren A."/>
            <person name="Chaudhuri R.R."/>
            <person name="La Ragione R."/>
            <person name="Hildebrand F."/>
            <person name="Pallen M.J."/>
        </authorList>
    </citation>
    <scope>NUCLEOTIDE SEQUENCE</scope>
    <source>
        <strain evidence="8">1282</strain>
    </source>
</reference>
<keyword evidence="4" id="KW-0238">DNA-binding</keyword>
<evidence type="ECO:0000256" key="1">
    <source>
        <dbReference type="ARBA" id="ARBA00010641"/>
    </source>
</evidence>
<dbReference type="InterPro" id="IPR014284">
    <property type="entry name" value="RNA_pol_sigma-70_dom"/>
</dbReference>
<feature type="domain" description="RNA polymerase sigma-70 region 2" evidence="6">
    <location>
        <begin position="24"/>
        <end position="86"/>
    </location>
</feature>
<evidence type="ECO:0000313" key="8">
    <source>
        <dbReference type="EMBL" id="HIY25947.1"/>
    </source>
</evidence>
<dbReference type="SUPFAM" id="SSF88659">
    <property type="entry name" value="Sigma3 and sigma4 domains of RNA polymerase sigma factors"/>
    <property type="match status" value="1"/>
</dbReference>
<comment type="caution">
    <text evidence="8">The sequence shown here is derived from an EMBL/GenBank/DDBJ whole genome shotgun (WGS) entry which is preliminary data.</text>
</comment>
<evidence type="ECO:0000256" key="2">
    <source>
        <dbReference type="ARBA" id="ARBA00023015"/>
    </source>
</evidence>
<dbReference type="EMBL" id="DXDU01000028">
    <property type="protein sequence ID" value="HIY25947.1"/>
    <property type="molecule type" value="Genomic_DNA"/>
</dbReference>
<dbReference type="SUPFAM" id="SSF88946">
    <property type="entry name" value="Sigma2 domain of RNA polymerase sigma factors"/>
    <property type="match status" value="1"/>
</dbReference>
<evidence type="ECO:0000256" key="4">
    <source>
        <dbReference type="ARBA" id="ARBA00023125"/>
    </source>
</evidence>
<dbReference type="Gene3D" id="1.10.1740.10">
    <property type="match status" value="1"/>
</dbReference>
<keyword evidence="2" id="KW-0805">Transcription regulation</keyword>
<dbReference type="NCBIfam" id="TIGR02937">
    <property type="entry name" value="sigma70-ECF"/>
    <property type="match status" value="1"/>
</dbReference>
<evidence type="ECO:0000259" key="6">
    <source>
        <dbReference type="Pfam" id="PF04542"/>
    </source>
</evidence>
<feature type="domain" description="RNA polymerase sigma-70 region 4" evidence="7">
    <location>
        <begin position="131"/>
        <end position="177"/>
    </location>
</feature>